<keyword evidence="1" id="KW-0472">Membrane</keyword>
<keyword evidence="1" id="KW-1133">Transmembrane helix</keyword>
<dbReference type="Proteomes" id="UP000220133">
    <property type="component" value="Chromosome"/>
</dbReference>
<feature type="transmembrane region" description="Helical" evidence="1">
    <location>
        <begin position="7"/>
        <end position="29"/>
    </location>
</feature>
<proteinExistence type="predicted"/>
<sequence>MKKTRYIILIAILLIISLSLIMMGAYSFVKNHDPVIYNFCFIIGAILFLIAIAIILVKYVLPPQGDKKTS</sequence>
<accession>A0A291QPY0</accession>
<reference evidence="2 3" key="1">
    <citation type="submission" date="2017-10" db="EMBL/GenBank/DDBJ databases">
        <title>Paenichitinophaga pekingensis gen. nov., sp. nov., isolated from activated sludge.</title>
        <authorList>
            <person name="Jin D."/>
            <person name="Kong X."/>
            <person name="Deng Y."/>
            <person name="Bai Z."/>
        </authorList>
    </citation>
    <scope>NUCLEOTIDE SEQUENCE [LARGE SCALE GENOMIC DNA]</scope>
    <source>
        <strain evidence="2 3">13</strain>
    </source>
</reference>
<evidence type="ECO:0000313" key="3">
    <source>
        <dbReference type="Proteomes" id="UP000220133"/>
    </source>
</evidence>
<evidence type="ECO:0000313" key="2">
    <source>
        <dbReference type="EMBL" id="ATL46010.1"/>
    </source>
</evidence>
<evidence type="ECO:0000256" key="1">
    <source>
        <dbReference type="SAM" id="Phobius"/>
    </source>
</evidence>
<feature type="transmembrane region" description="Helical" evidence="1">
    <location>
        <begin position="35"/>
        <end position="61"/>
    </location>
</feature>
<gene>
    <name evidence="2" type="ORF">COR50_01875</name>
</gene>
<dbReference type="EMBL" id="CP023777">
    <property type="protein sequence ID" value="ATL46010.1"/>
    <property type="molecule type" value="Genomic_DNA"/>
</dbReference>
<dbReference type="KEGG" id="cbae:COR50_01875"/>
<organism evidence="2 3">
    <name type="scientific">Chitinophaga caeni</name>
    <dbReference type="NCBI Taxonomy" id="2029983"/>
    <lineage>
        <taxon>Bacteria</taxon>
        <taxon>Pseudomonadati</taxon>
        <taxon>Bacteroidota</taxon>
        <taxon>Chitinophagia</taxon>
        <taxon>Chitinophagales</taxon>
        <taxon>Chitinophagaceae</taxon>
        <taxon>Chitinophaga</taxon>
    </lineage>
</organism>
<keyword evidence="3" id="KW-1185">Reference proteome</keyword>
<protein>
    <submittedName>
        <fullName evidence="2">Uncharacterized protein</fullName>
    </submittedName>
</protein>
<name>A0A291QPY0_9BACT</name>
<dbReference type="AlphaFoldDB" id="A0A291QPY0"/>
<keyword evidence="1" id="KW-0812">Transmembrane</keyword>